<keyword evidence="2" id="KW-1185">Reference proteome</keyword>
<dbReference type="Proteomes" id="UP001162992">
    <property type="component" value="Chromosome 20"/>
</dbReference>
<reference evidence="2" key="1">
    <citation type="journal article" date="2024" name="Proc. Natl. Acad. Sci. U.S.A.">
        <title>Extraordinary preservation of gene collinearity over three hundred million years revealed in homosporous lycophytes.</title>
        <authorList>
            <person name="Li C."/>
            <person name="Wickell D."/>
            <person name="Kuo L.Y."/>
            <person name="Chen X."/>
            <person name="Nie B."/>
            <person name="Liao X."/>
            <person name="Peng D."/>
            <person name="Ji J."/>
            <person name="Jenkins J."/>
            <person name="Williams M."/>
            <person name="Shu S."/>
            <person name="Plott C."/>
            <person name="Barry K."/>
            <person name="Rajasekar S."/>
            <person name="Grimwood J."/>
            <person name="Han X."/>
            <person name="Sun S."/>
            <person name="Hou Z."/>
            <person name="He W."/>
            <person name="Dai G."/>
            <person name="Sun C."/>
            <person name="Schmutz J."/>
            <person name="Leebens-Mack J.H."/>
            <person name="Li F.W."/>
            <person name="Wang L."/>
        </authorList>
    </citation>
    <scope>NUCLEOTIDE SEQUENCE [LARGE SCALE GENOMIC DNA]</scope>
    <source>
        <strain evidence="2">cv. PW_Plant_1</strain>
    </source>
</reference>
<dbReference type="EMBL" id="CM055111">
    <property type="protein sequence ID" value="KAJ7519624.1"/>
    <property type="molecule type" value="Genomic_DNA"/>
</dbReference>
<gene>
    <name evidence="1" type="ORF">O6H91_20G046900</name>
</gene>
<sequence length="347" mass="39729">MRQREGSNFWLTLGKGMKERILEAPNDRLRTSAVFEPDTAGNIQIEVDIVTNLPRMAKCCDEKYLEDLTKAYDLAFCSGRWLDFDPKREKADFPHDDAEKQQDSHSDSFLLQLPTIESRSQPINSPATRLAESDTVFEEDENVNSLSTHCPRKDIVKNPEDEQSSPSIVRPDVRRCHSCSMQERWKFLKEGMPPIHEVRIINGFAKYFSKGADDKTNNCTRCHLELLARKARTINSKVRFTILPVLTLSRNGIVPQAWSTRASNGRLNRSCNGGWSKNLTSVPHTNAERLGWETISGQRWPSEEGLRYPQMNSSVWILKKLQKAKQEALDAKLALQKAMVKKDYLHR</sequence>
<organism evidence="1 2">
    <name type="scientific">Diphasiastrum complanatum</name>
    <name type="common">Issler's clubmoss</name>
    <name type="synonym">Lycopodium complanatum</name>
    <dbReference type="NCBI Taxonomy" id="34168"/>
    <lineage>
        <taxon>Eukaryota</taxon>
        <taxon>Viridiplantae</taxon>
        <taxon>Streptophyta</taxon>
        <taxon>Embryophyta</taxon>
        <taxon>Tracheophyta</taxon>
        <taxon>Lycopodiopsida</taxon>
        <taxon>Lycopodiales</taxon>
        <taxon>Lycopodiaceae</taxon>
        <taxon>Lycopodioideae</taxon>
        <taxon>Diphasiastrum</taxon>
    </lineage>
</organism>
<evidence type="ECO:0000313" key="1">
    <source>
        <dbReference type="EMBL" id="KAJ7519624.1"/>
    </source>
</evidence>
<evidence type="ECO:0000313" key="2">
    <source>
        <dbReference type="Proteomes" id="UP001162992"/>
    </source>
</evidence>
<name>A0ACC2ARL1_DIPCM</name>
<accession>A0ACC2ARL1</accession>
<proteinExistence type="predicted"/>
<comment type="caution">
    <text evidence="1">The sequence shown here is derived from an EMBL/GenBank/DDBJ whole genome shotgun (WGS) entry which is preliminary data.</text>
</comment>
<protein>
    <submittedName>
        <fullName evidence="1">Uncharacterized protein</fullName>
    </submittedName>
</protein>